<dbReference type="PANTHER" id="PTHR23517">
    <property type="entry name" value="RESISTANCE PROTEIN MDTM, PUTATIVE-RELATED-RELATED"/>
    <property type="match status" value="1"/>
</dbReference>
<feature type="transmembrane region" description="Helical" evidence="7">
    <location>
        <begin position="476"/>
        <end position="494"/>
    </location>
</feature>
<dbReference type="PROSITE" id="PS50850">
    <property type="entry name" value="MFS"/>
    <property type="match status" value="1"/>
</dbReference>
<keyword evidence="4 7" id="KW-0812">Transmembrane</keyword>
<feature type="domain" description="Major facilitator superfamily (MFS) profile" evidence="8">
    <location>
        <begin position="23"/>
        <end position="502"/>
    </location>
</feature>
<sequence length="504" mass="56704">MSALRRCGAEHILKNVTFRASLKFIKMAFVSVLKKYNRSFWIANTIELFERWAWYGFFMLFANYLTGSADMGGLEFSQEQKGLIMGIGTGILYFLPVITGSIADKYGYKRVLFIAFVVYTSAFILLPHFNTFTGVFVMYLYLALGAALFKPIISATIAKTTNDETASIGFGIFYMMVNIGAFFGPLVTLIYKGQSELIFYISAGIVALNFILLIFYKEPDRVANTDSIWESIGKVFTNIVLVVKDFKFLLFLVIVAGFWTMYNQLFFTLPVFIAQWVDTSAVYNFFHQYLPFFSENYGIAETGQMEAEFITNFDAMFIIIFQIIVSTVVMKWRPLRSMMTGFLVCAIGMALTLATQNVLFTLVAIYVFAIGEMAGSPKITEYIGRIAPADKKALYMGYSFIPVFLGNVFAGIISGNVYGGMSDKNVFVKQEVAEKGIQLADGLTQNEYFTAAAQKMGMTPAELTNLLWDKYNPSQIWMVILVIGLAAVVALFLYDKFVMKGKRQ</sequence>
<keyword evidence="2" id="KW-0813">Transport</keyword>
<evidence type="ECO:0000256" key="2">
    <source>
        <dbReference type="ARBA" id="ARBA00022448"/>
    </source>
</evidence>
<dbReference type="InterPro" id="IPR050171">
    <property type="entry name" value="MFS_Transporters"/>
</dbReference>
<feature type="transmembrane region" description="Helical" evidence="7">
    <location>
        <begin position="307"/>
        <end position="329"/>
    </location>
</feature>
<feature type="transmembrane region" description="Helical" evidence="7">
    <location>
        <begin position="52"/>
        <end position="69"/>
    </location>
</feature>
<dbReference type="InterPro" id="IPR018456">
    <property type="entry name" value="PTR2_symporter_CS"/>
</dbReference>
<dbReference type="SUPFAM" id="SSF103473">
    <property type="entry name" value="MFS general substrate transporter"/>
    <property type="match status" value="1"/>
</dbReference>
<keyword evidence="10" id="KW-1185">Reference proteome</keyword>
<evidence type="ECO:0000256" key="1">
    <source>
        <dbReference type="ARBA" id="ARBA00004651"/>
    </source>
</evidence>
<feature type="transmembrane region" description="Helical" evidence="7">
    <location>
        <begin position="265"/>
        <end position="286"/>
    </location>
</feature>
<name>A0ABM5Q7C7_9BACT</name>
<evidence type="ECO:0000256" key="3">
    <source>
        <dbReference type="ARBA" id="ARBA00022475"/>
    </source>
</evidence>
<feature type="transmembrane region" description="Helical" evidence="7">
    <location>
        <begin position="393"/>
        <end position="413"/>
    </location>
</feature>
<feature type="transmembrane region" description="Helical" evidence="7">
    <location>
        <begin position="341"/>
        <end position="369"/>
    </location>
</feature>
<dbReference type="Proteomes" id="UP000023772">
    <property type="component" value="Chromosome"/>
</dbReference>
<dbReference type="PROSITE" id="PS01023">
    <property type="entry name" value="PTR2_2"/>
    <property type="match status" value="1"/>
</dbReference>
<comment type="subcellular location">
    <subcellularLocation>
        <location evidence="1">Cell membrane</location>
        <topology evidence="1">Multi-pass membrane protein</topology>
    </subcellularLocation>
</comment>
<keyword evidence="5 7" id="KW-1133">Transmembrane helix</keyword>
<feature type="transmembrane region" description="Helical" evidence="7">
    <location>
        <begin position="197"/>
        <end position="216"/>
    </location>
</feature>
<feature type="transmembrane region" description="Helical" evidence="7">
    <location>
        <begin position="236"/>
        <end position="259"/>
    </location>
</feature>
<reference evidence="9 10" key="1">
    <citation type="submission" date="2014-03" db="EMBL/GenBank/DDBJ databases">
        <title>Complete genome sequence of a deeply braunched marine Bacteroidia bacterium Draconibacterium orientale type strain FH5T.</title>
        <authorList>
            <person name="Li X."/>
            <person name="Wang X."/>
            <person name="Xie Z."/>
            <person name="Du Z."/>
            <person name="Chen G."/>
        </authorList>
    </citation>
    <scope>NUCLEOTIDE SEQUENCE [LARGE SCALE GENOMIC DNA]</scope>
    <source>
        <strain evidence="9 10">FH5</strain>
    </source>
</reference>
<evidence type="ECO:0000313" key="10">
    <source>
        <dbReference type="Proteomes" id="UP000023772"/>
    </source>
</evidence>
<evidence type="ECO:0000256" key="5">
    <source>
        <dbReference type="ARBA" id="ARBA00022989"/>
    </source>
</evidence>
<dbReference type="EMBL" id="CP007451">
    <property type="protein sequence ID" value="AHW59681.1"/>
    <property type="molecule type" value="Genomic_DNA"/>
</dbReference>
<organism evidence="9 10">
    <name type="scientific">Draconibacterium orientale</name>
    <dbReference type="NCBI Taxonomy" id="1168034"/>
    <lineage>
        <taxon>Bacteria</taxon>
        <taxon>Pseudomonadati</taxon>
        <taxon>Bacteroidota</taxon>
        <taxon>Bacteroidia</taxon>
        <taxon>Marinilabiliales</taxon>
        <taxon>Prolixibacteraceae</taxon>
        <taxon>Draconibacterium</taxon>
    </lineage>
</organism>
<evidence type="ECO:0000256" key="4">
    <source>
        <dbReference type="ARBA" id="ARBA00022692"/>
    </source>
</evidence>
<evidence type="ECO:0000256" key="6">
    <source>
        <dbReference type="ARBA" id="ARBA00023136"/>
    </source>
</evidence>
<dbReference type="InterPro" id="IPR011701">
    <property type="entry name" value="MFS"/>
</dbReference>
<feature type="transmembrane region" description="Helical" evidence="7">
    <location>
        <begin position="136"/>
        <end position="158"/>
    </location>
</feature>
<evidence type="ECO:0000259" key="8">
    <source>
        <dbReference type="PROSITE" id="PS50850"/>
    </source>
</evidence>
<proteinExistence type="predicted"/>
<dbReference type="InterPro" id="IPR020846">
    <property type="entry name" value="MFS_dom"/>
</dbReference>
<keyword evidence="3" id="KW-1003">Cell membrane</keyword>
<accession>A0ABM5Q7C7</accession>
<gene>
    <name evidence="9" type="ORF">FH5T_08980</name>
</gene>
<feature type="transmembrane region" description="Helical" evidence="7">
    <location>
        <begin position="111"/>
        <end position="130"/>
    </location>
</feature>
<protein>
    <recommendedName>
        <fullName evidence="8">Major facilitator superfamily (MFS) profile domain-containing protein</fullName>
    </recommendedName>
</protein>
<evidence type="ECO:0000313" key="9">
    <source>
        <dbReference type="EMBL" id="AHW59681.1"/>
    </source>
</evidence>
<dbReference type="Gene3D" id="1.20.1250.20">
    <property type="entry name" value="MFS general substrate transporter like domains"/>
    <property type="match status" value="2"/>
</dbReference>
<keyword evidence="6 7" id="KW-0472">Membrane</keyword>
<dbReference type="InterPro" id="IPR036259">
    <property type="entry name" value="MFS_trans_sf"/>
</dbReference>
<dbReference type="PANTHER" id="PTHR23517:SF2">
    <property type="entry name" value="MULTIDRUG RESISTANCE PROTEIN MDTH"/>
    <property type="match status" value="1"/>
</dbReference>
<dbReference type="Pfam" id="PF07690">
    <property type="entry name" value="MFS_1"/>
    <property type="match status" value="1"/>
</dbReference>
<evidence type="ECO:0000256" key="7">
    <source>
        <dbReference type="SAM" id="Phobius"/>
    </source>
</evidence>
<feature type="transmembrane region" description="Helical" evidence="7">
    <location>
        <begin position="170"/>
        <end position="191"/>
    </location>
</feature>
<feature type="transmembrane region" description="Helical" evidence="7">
    <location>
        <begin position="81"/>
        <end position="99"/>
    </location>
</feature>